<keyword evidence="1" id="KW-0131">Cell cycle</keyword>
<dbReference type="OrthoDB" id="9154548at2"/>
<dbReference type="Proteomes" id="UP000232060">
    <property type="component" value="Unassembled WGS sequence"/>
</dbReference>
<proteinExistence type="predicted"/>
<organism evidence="1 2">
    <name type="scientific">Aeromonas lusitana</name>
    <dbReference type="NCBI Taxonomy" id="931529"/>
    <lineage>
        <taxon>Bacteria</taxon>
        <taxon>Pseudomonadati</taxon>
        <taxon>Pseudomonadota</taxon>
        <taxon>Gammaproteobacteria</taxon>
        <taxon>Aeromonadales</taxon>
        <taxon>Aeromonadaceae</taxon>
        <taxon>Aeromonas</taxon>
    </lineage>
</organism>
<reference evidence="1 2" key="1">
    <citation type="submission" date="2017-11" db="EMBL/GenBank/DDBJ databases">
        <title>Draft genome sequence of environmental isolate Aeromonas lusitania sp. nov. MDC 2473.</title>
        <authorList>
            <person name="Colston S.M."/>
            <person name="Navarro A."/>
            <person name="Martinez-Murcia A.J."/>
            <person name="Graf J."/>
        </authorList>
    </citation>
    <scope>NUCLEOTIDE SEQUENCE [LARGE SCALE GENOMIC DNA]</scope>
    <source>
        <strain evidence="1 2">MDC 2473</strain>
    </source>
</reference>
<name>A0A2M8H449_9GAMM</name>
<gene>
    <name evidence="1" type="ORF">CUC44_20505</name>
</gene>
<dbReference type="AlphaFoldDB" id="A0A2M8H449"/>
<dbReference type="GO" id="GO:0051301">
    <property type="term" value="P:cell division"/>
    <property type="evidence" value="ECO:0007669"/>
    <property type="project" value="UniProtKB-KW"/>
</dbReference>
<accession>A0A2M8H449</accession>
<evidence type="ECO:0000313" key="2">
    <source>
        <dbReference type="Proteomes" id="UP000232060"/>
    </source>
</evidence>
<dbReference type="EMBL" id="PGCP01000050">
    <property type="protein sequence ID" value="PJC91337.1"/>
    <property type="molecule type" value="Genomic_DNA"/>
</dbReference>
<protein>
    <submittedName>
        <fullName evidence="1">Cell division protein</fullName>
    </submittedName>
</protein>
<sequence length="299" mass="33722">MTKEQDLNSRNIPLPIQREVRQRCGFGCVICGIPLYEYEHMEEWANVKRHVAEEITLLCDQHHREKTGGLLPKEVVRNANENPFNLREGVSKPYSLHFSGKTAEVEIGGNSFTCDDQGYGTAMVPISVDGNPLIGLIIADGHLLLNLVIFDEFNTPVLHIKNNQLYYSITPWDIQLIGTKLSIREAHRKILIEIDFKPPNKVIINRGRFLRNGVEILVRPHNILITNNSTLISGCHAHNCYGGLIIGHHEQRLGGFMALGNLPRYLGDRTEALKFEKESMAEIEARKIIEAVDTNTADI</sequence>
<keyword evidence="1" id="KW-0132">Cell division</keyword>
<evidence type="ECO:0000313" key="1">
    <source>
        <dbReference type="EMBL" id="PJC91337.1"/>
    </source>
</evidence>
<keyword evidence="2" id="KW-1185">Reference proteome</keyword>
<comment type="caution">
    <text evidence="1">The sequence shown here is derived from an EMBL/GenBank/DDBJ whole genome shotgun (WGS) entry which is preliminary data.</text>
</comment>
<dbReference type="RefSeq" id="WP_100861700.1">
    <property type="nucleotide sequence ID" value="NZ_PGCP01000050.1"/>
</dbReference>